<feature type="transmembrane region" description="Helical" evidence="12">
    <location>
        <begin position="34"/>
        <end position="51"/>
    </location>
</feature>
<name>A0AB34IK33_PRYPA</name>
<proteinExistence type="inferred from homology"/>
<feature type="transmembrane region" description="Helical" evidence="12">
    <location>
        <begin position="63"/>
        <end position="86"/>
    </location>
</feature>
<evidence type="ECO:0000256" key="11">
    <source>
        <dbReference type="SAM" id="MobiDB-lite"/>
    </source>
</evidence>
<keyword evidence="7 12" id="KW-1133">Transmembrane helix</keyword>
<keyword evidence="5" id="KW-0967">Endosome</keyword>
<dbReference type="Pfam" id="PF01545">
    <property type="entry name" value="Cation_efflux"/>
    <property type="match status" value="1"/>
</dbReference>
<comment type="similarity">
    <text evidence="3">Belongs to the TMEM163 family.</text>
</comment>
<feature type="domain" description="Cation efflux protein transmembrane" evidence="14">
    <location>
        <begin position="2"/>
        <end position="185"/>
    </location>
</feature>
<evidence type="ECO:0000256" key="7">
    <source>
        <dbReference type="ARBA" id="ARBA00022989"/>
    </source>
</evidence>
<keyword evidence="4 12" id="KW-0812">Transmembrane</keyword>
<gene>
    <name evidence="15" type="ORF">AB1Y20_011675</name>
</gene>
<evidence type="ECO:0000256" key="1">
    <source>
        <dbReference type="ARBA" id="ARBA00004146"/>
    </source>
</evidence>
<keyword evidence="13" id="KW-0732">Signal</keyword>
<feature type="region of interest" description="Disordered" evidence="11">
    <location>
        <begin position="207"/>
        <end position="238"/>
    </location>
</feature>
<dbReference type="AlphaFoldDB" id="A0AB34IK33"/>
<sequence length="238" mass="25056">MACTVLAFVVGLVISVISKSSATLGYALENAVDSFSSALVLWRFWGGGATVPESILQLREKRASVGIALAFVALALVVGGTAIAHLSKEEELSHHAELIALSLPSVFIFTLLGLLKLHIGRATDSPSMRKDGACSLCGGVLSLGVCIGASASLSDSSLFWIDASVAVAVSAGLLLYGLFILNKNAQQNNRWWSVGFWMHGPSRNGSSSPQRAEFSPSLEEFSPTIAGEREARLPPQAV</sequence>
<feature type="signal peptide" evidence="13">
    <location>
        <begin position="1"/>
        <end position="22"/>
    </location>
</feature>
<evidence type="ECO:0000256" key="6">
    <source>
        <dbReference type="ARBA" id="ARBA00022833"/>
    </source>
</evidence>
<dbReference type="GO" id="GO:0031901">
    <property type="term" value="C:early endosome membrane"/>
    <property type="evidence" value="ECO:0007669"/>
    <property type="project" value="UniProtKB-SubCell"/>
</dbReference>
<dbReference type="Gene3D" id="1.20.1510.10">
    <property type="entry name" value="Cation efflux protein transmembrane domain"/>
    <property type="match status" value="1"/>
</dbReference>
<dbReference type="InterPro" id="IPR026765">
    <property type="entry name" value="Tmem163"/>
</dbReference>
<evidence type="ECO:0000256" key="8">
    <source>
        <dbReference type="ARBA" id="ARBA00023018"/>
    </source>
</evidence>
<evidence type="ECO:0000256" key="2">
    <source>
        <dbReference type="ARBA" id="ARBA00004644"/>
    </source>
</evidence>
<keyword evidence="10" id="KW-0968">Cytoplasmic vesicle</keyword>
<feature type="transmembrane region" description="Helical" evidence="12">
    <location>
        <begin position="131"/>
        <end position="153"/>
    </location>
</feature>
<evidence type="ECO:0000256" key="4">
    <source>
        <dbReference type="ARBA" id="ARBA00022692"/>
    </source>
</evidence>
<evidence type="ECO:0000256" key="10">
    <source>
        <dbReference type="ARBA" id="ARBA00023329"/>
    </source>
</evidence>
<evidence type="ECO:0000259" key="14">
    <source>
        <dbReference type="Pfam" id="PF01545"/>
    </source>
</evidence>
<dbReference type="Proteomes" id="UP001515480">
    <property type="component" value="Unassembled WGS sequence"/>
</dbReference>
<dbReference type="EMBL" id="JBGBPQ010000025">
    <property type="protein sequence ID" value="KAL1499472.1"/>
    <property type="molecule type" value="Genomic_DNA"/>
</dbReference>
<dbReference type="InterPro" id="IPR027469">
    <property type="entry name" value="Cation_efflux_TMD_sf"/>
</dbReference>
<comment type="caution">
    <text evidence="15">The sequence shown here is derived from an EMBL/GenBank/DDBJ whole genome shotgun (WGS) entry which is preliminary data.</text>
</comment>
<dbReference type="InterPro" id="IPR058533">
    <property type="entry name" value="Cation_efflux_TM"/>
</dbReference>
<organism evidence="15 16">
    <name type="scientific">Prymnesium parvum</name>
    <name type="common">Toxic golden alga</name>
    <dbReference type="NCBI Taxonomy" id="97485"/>
    <lineage>
        <taxon>Eukaryota</taxon>
        <taxon>Haptista</taxon>
        <taxon>Haptophyta</taxon>
        <taxon>Prymnesiophyceae</taxon>
        <taxon>Prymnesiales</taxon>
        <taxon>Prymnesiaceae</taxon>
        <taxon>Prymnesium</taxon>
    </lineage>
</organism>
<protein>
    <recommendedName>
        <fullName evidence="14">Cation efflux protein transmembrane domain-containing protein</fullName>
    </recommendedName>
</protein>
<dbReference type="PANTHER" id="PTHR31937:SF2">
    <property type="entry name" value="TRANSMEMBRANE PROTEIN 163"/>
    <property type="match status" value="1"/>
</dbReference>
<accession>A0AB34IK33</accession>
<keyword evidence="9 12" id="KW-0472">Membrane</keyword>
<dbReference type="GO" id="GO:0008324">
    <property type="term" value="F:monoatomic cation transmembrane transporter activity"/>
    <property type="evidence" value="ECO:0007669"/>
    <property type="project" value="InterPro"/>
</dbReference>
<evidence type="ECO:0000313" key="16">
    <source>
        <dbReference type="Proteomes" id="UP001515480"/>
    </source>
</evidence>
<evidence type="ECO:0000256" key="13">
    <source>
        <dbReference type="SAM" id="SignalP"/>
    </source>
</evidence>
<dbReference type="SUPFAM" id="SSF161111">
    <property type="entry name" value="Cation efflux protein transmembrane domain-like"/>
    <property type="match status" value="1"/>
</dbReference>
<evidence type="ECO:0000256" key="5">
    <source>
        <dbReference type="ARBA" id="ARBA00022753"/>
    </source>
</evidence>
<feature type="chain" id="PRO_5044250868" description="Cation efflux protein transmembrane domain-containing protein" evidence="13">
    <location>
        <begin position="23"/>
        <end position="238"/>
    </location>
</feature>
<keyword evidence="8" id="KW-0770">Synapse</keyword>
<evidence type="ECO:0000256" key="3">
    <source>
        <dbReference type="ARBA" id="ARBA00008731"/>
    </source>
</evidence>
<comment type="subcellular location">
    <subcellularLocation>
        <location evidence="2">Cytoplasmic vesicle</location>
        <location evidence="2">Secretory vesicle</location>
        <location evidence="2">Synaptic vesicle membrane</location>
        <topology evidence="2">Multi-pass membrane protein</topology>
    </subcellularLocation>
    <subcellularLocation>
        <location evidence="1">Early endosome membrane</location>
    </subcellularLocation>
</comment>
<evidence type="ECO:0000256" key="9">
    <source>
        <dbReference type="ARBA" id="ARBA00023136"/>
    </source>
</evidence>
<keyword evidence="6" id="KW-0862">Zinc</keyword>
<evidence type="ECO:0000256" key="12">
    <source>
        <dbReference type="SAM" id="Phobius"/>
    </source>
</evidence>
<dbReference type="PANTHER" id="PTHR31937">
    <property type="entry name" value="TRANSMEMBRANE PROTEIN 163"/>
    <property type="match status" value="1"/>
</dbReference>
<reference evidence="15 16" key="1">
    <citation type="journal article" date="2024" name="Science">
        <title>Giant polyketide synthase enzymes in the biosynthesis of giant marine polyether toxins.</title>
        <authorList>
            <person name="Fallon T.R."/>
            <person name="Shende V.V."/>
            <person name="Wierzbicki I.H."/>
            <person name="Pendleton A.L."/>
            <person name="Watervoot N.F."/>
            <person name="Auber R.P."/>
            <person name="Gonzalez D.J."/>
            <person name="Wisecaver J.H."/>
            <person name="Moore B.S."/>
        </authorList>
    </citation>
    <scope>NUCLEOTIDE SEQUENCE [LARGE SCALE GENOMIC DNA]</scope>
    <source>
        <strain evidence="15 16">12B1</strain>
    </source>
</reference>
<evidence type="ECO:0000313" key="15">
    <source>
        <dbReference type="EMBL" id="KAL1499472.1"/>
    </source>
</evidence>
<feature type="transmembrane region" description="Helical" evidence="12">
    <location>
        <begin position="98"/>
        <end position="119"/>
    </location>
</feature>
<keyword evidence="16" id="KW-1185">Reference proteome</keyword>
<feature type="transmembrane region" description="Helical" evidence="12">
    <location>
        <begin position="159"/>
        <end position="181"/>
    </location>
</feature>